<proteinExistence type="predicted"/>
<dbReference type="RefSeq" id="WP_057903958.1">
    <property type="nucleotide sequence ID" value="NZ_AZDA01000026.1"/>
</dbReference>
<accession>A0A0R1H8U2</accession>
<evidence type="ECO:0000313" key="2">
    <source>
        <dbReference type="Proteomes" id="UP000051461"/>
    </source>
</evidence>
<gene>
    <name evidence="1" type="ORF">FC07_GL001775</name>
</gene>
<reference evidence="1 2" key="1">
    <citation type="journal article" date="2015" name="Genome Announc.">
        <title>Expanding the biotechnology potential of lactobacilli through comparative genomics of 213 strains and associated genera.</title>
        <authorList>
            <person name="Sun Z."/>
            <person name="Harris H.M."/>
            <person name="McCann A."/>
            <person name="Guo C."/>
            <person name="Argimon S."/>
            <person name="Zhang W."/>
            <person name="Yang X."/>
            <person name="Jeffery I.B."/>
            <person name="Cooney J.C."/>
            <person name="Kagawa T.F."/>
            <person name="Liu W."/>
            <person name="Song Y."/>
            <person name="Salvetti E."/>
            <person name="Wrobel A."/>
            <person name="Rasinkangas P."/>
            <person name="Parkhill J."/>
            <person name="Rea M.C."/>
            <person name="O'Sullivan O."/>
            <person name="Ritari J."/>
            <person name="Douillard F.P."/>
            <person name="Paul Ross R."/>
            <person name="Yang R."/>
            <person name="Briner A.E."/>
            <person name="Felis G.E."/>
            <person name="de Vos W.M."/>
            <person name="Barrangou R."/>
            <person name="Klaenhammer T.R."/>
            <person name="Caufield P.W."/>
            <person name="Cui Y."/>
            <person name="Zhang H."/>
            <person name="O'Toole P.W."/>
        </authorList>
    </citation>
    <scope>NUCLEOTIDE SEQUENCE [LARGE SCALE GENOMIC DNA]</scope>
    <source>
        <strain evidence="1 2">DSM 20003</strain>
    </source>
</reference>
<protein>
    <submittedName>
        <fullName evidence="1">Uncharacterized protein</fullName>
    </submittedName>
</protein>
<organism evidence="1 2">
    <name type="scientific">Loigolactobacillus bifermentans DSM 20003</name>
    <dbReference type="NCBI Taxonomy" id="1423726"/>
    <lineage>
        <taxon>Bacteria</taxon>
        <taxon>Bacillati</taxon>
        <taxon>Bacillota</taxon>
        <taxon>Bacilli</taxon>
        <taxon>Lactobacillales</taxon>
        <taxon>Lactobacillaceae</taxon>
        <taxon>Loigolactobacillus</taxon>
    </lineage>
</organism>
<evidence type="ECO:0000313" key="1">
    <source>
        <dbReference type="EMBL" id="KRK39978.1"/>
    </source>
</evidence>
<dbReference type="AlphaFoldDB" id="A0A0R1H8U2"/>
<dbReference type="Proteomes" id="UP000051461">
    <property type="component" value="Unassembled WGS sequence"/>
</dbReference>
<dbReference type="STRING" id="1423726.FC07_GL001775"/>
<dbReference type="EMBL" id="AZDA01000026">
    <property type="protein sequence ID" value="KRK39978.1"/>
    <property type="molecule type" value="Genomic_DNA"/>
</dbReference>
<comment type="caution">
    <text evidence="1">The sequence shown here is derived from an EMBL/GenBank/DDBJ whole genome shotgun (WGS) entry which is preliminary data.</text>
</comment>
<keyword evidence="2" id="KW-1185">Reference proteome</keyword>
<sequence length="186" mass="21431">MSKATKEGMDFLVALEMHYGMSLAEKGGVSEVELYRLRKTLYPDMAIKAKTHETDKQRKRRKRTVLVDEEVLEIYKTHNLTDTAVILHTSTPRISTILKKHGVLRTRRNSYRAVILPNLSLIKQLASKGYSLNKIGAELNVHPASLIFARDNHVEVRQALAEGMRAWERNKKLLREKTLKERVRDV</sequence>
<name>A0A0R1H8U2_9LACO</name>
<dbReference type="PATRIC" id="fig|1423726.3.peg.1837"/>